<evidence type="ECO:0000256" key="4">
    <source>
        <dbReference type="ARBA" id="ARBA00022553"/>
    </source>
</evidence>
<dbReference type="Proteomes" id="UP000654345">
    <property type="component" value="Unassembled WGS sequence"/>
</dbReference>
<feature type="region of interest" description="Disordered" evidence="13">
    <location>
        <begin position="1"/>
        <end position="38"/>
    </location>
</feature>
<keyword evidence="19" id="KW-1185">Reference proteome</keyword>
<dbReference type="InterPro" id="IPR000700">
    <property type="entry name" value="PAS-assoc_C"/>
</dbReference>
<dbReference type="Pfam" id="PF02518">
    <property type="entry name" value="HATPase_c"/>
    <property type="match status" value="1"/>
</dbReference>
<evidence type="ECO:0000256" key="14">
    <source>
        <dbReference type="SAM" id="Phobius"/>
    </source>
</evidence>
<evidence type="ECO:0000256" key="8">
    <source>
        <dbReference type="ARBA" id="ARBA00022777"/>
    </source>
</evidence>
<dbReference type="Pfam" id="PF08448">
    <property type="entry name" value="PAS_4"/>
    <property type="match status" value="1"/>
</dbReference>
<keyword evidence="12 14" id="KW-0472">Membrane</keyword>
<dbReference type="Pfam" id="PF13493">
    <property type="entry name" value="DUF4118"/>
    <property type="match status" value="1"/>
</dbReference>
<evidence type="ECO:0000256" key="3">
    <source>
        <dbReference type="ARBA" id="ARBA00012438"/>
    </source>
</evidence>
<evidence type="ECO:0000259" key="15">
    <source>
        <dbReference type="PROSITE" id="PS50109"/>
    </source>
</evidence>
<keyword evidence="9" id="KW-0067">ATP-binding</keyword>
<dbReference type="Pfam" id="PF01590">
    <property type="entry name" value="GAF"/>
    <property type="match status" value="1"/>
</dbReference>
<dbReference type="SUPFAM" id="SSF55874">
    <property type="entry name" value="ATPase domain of HSP90 chaperone/DNA topoisomerase II/histidine kinase"/>
    <property type="match status" value="1"/>
</dbReference>
<dbReference type="PROSITE" id="PS50109">
    <property type="entry name" value="HIS_KIN"/>
    <property type="match status" value="1"/>
</dbReference>
<keyword evidence="6 14" id="KW-0812">Transmembrane</keyword>
<dbReference type="InterPro" id="IPR003018">
    <property type="entry name" value="GAF"/>
</dbReference>
<dbReference type="EMBL" id="BNJG01000002">
    <property type="protein sequence ID" value="GHO57228.1"/>
    <property type="molecule type" value="Genomic_DNA"/>
</dbReference>
<evidence type="ECO:0000256" key="10">
    <source>
        <dbReference type="ARBA" id="ARBA00022989"/>
    </source>
</evidence>
<reference evidence="18 19" key="1">
    <citation type="journal article" date="2021" name="Int. J. Syst. Evol. Microbiol.">
        <title>Reticulibacter mediterranei gen. nov., sp. nov., within the new family Reticulibacteraceae fam. nov., and Ktedonospora formicarum gen. nov., sp. nov., Ktedonobacter robiniae sp. nov., Dictyobacter formicarum sp. nov. and Dictyobacter arantiisoli sp. nov., belonging to the class Ktedonobacteria.</title>
        <authorList>
            <person name="Yabe S."/>
            <person name="Zheng Y."/>
            <person name="Wang C.M."/>
            <person name="Sakai Y."/>
            <person name="Abe K."/>
            <person name="Yokota A."/>
            <person name="Donadio S."/>
            <person name="Cavaletti L."/>
            <person name="Monciardini P."/>
        </authorList>
    </citation>
    <scope>NUCLEOTIDE SEQUENCE [LARGE SCALE GENOMIC DNA]</scope>
    <source>
        <strain evidence="18 19">SOSP1-30</strain>
    </source>
</reference>
<dbReference type="CDD" id="cd00075">
    <property type="entry name" value="HATPase"/>
    <property type="match status" value="1"/>
</dbReference>
<feature type="domain" description="PAS" evidence="16">
    <location>
        <begin position="199"/>
        <end position="232"/>
    </location>
</feature>
<keyword evidence="5" id="KW-0808">Transferase</keyword>
<dbReference type="PRINTS" id="PR00344">
    <property type="entry name" value="BCTRLSENSOR"/>
</dbReference>
<proteinExistence type="predicted"/>
<feature type="transmembrane region" description="Helical" evidence="14">
    <location>
        <begin position="68"/>
        <end position="90"/>
    </location>
</feature>
<accession>A0ABQ3UX33</accession>
<evidence type="ECO:0000256" key="11">
    <source>
        <dbReference type="ARBA" id="ARBA00023012"/>
    </source>
</evidence>
<dbReference type="InterPro" id="IPR029016">
    <property type="entry name" value="GAF-like_dom_sf"/>
</dbReference>
<dbReference type="SMART" id="SM00065">
    <property type="entry name" value="GAF"/>
    <property type="match status" value="1"/>
</dbReference>
<dbReference type="CDD" id="cd00130">
    <property type="entry name" value="PAS"/>
    <property type="match status" value="1"/>
</dbReference>
<dbReference type="InterPro" id="IPR013656">
    <property type="entry name" value="PAS_4"/>
</dbReference>
<dbReference type="RefSeq" id="WP_201373648.1">
    <property type="nucleotide sequence ID" value="NZ_BNJG01000002.1"/>
</dbReference>
<comment type="subcellular location">
    <subcellularLocation>
        <location evidence="2">Membrane</location>
        <topology evidence="2">Multi-pass membrane protein</topology>
    </subcellularLocation>
</comment>
<keyword evidence="11" id="KW-0902">Two-component regulatory system</keyword>
<dbReference type="Pfam" id="PF00512">
    <property type="entry name" value="HisKA"/>
    <property type="match status" value="1"/>
</dbReference>
<sequence>MDPRNYIHEGTQETDKFAKPDPDTDEFLSPSRPLPPSVPLTRGQRIRRFLQLHTFAPEFFPPQLQHAAVGYVCAVLLPILATLFLFSILRMAPSFHFIETPIILMVVIISLGWGTVPGILATLVGTLMLAFVLQYSHATPMLTSNTFALTQSENIFGLGLFAIIGLSVSLVTSQTQHARRAATRAHHQVESLLIQTETIFENINDAITVMDTDGKIIRFNQALQKLLAFDEDYPSLPPAQRGAQALPRDEYGNPLTIEQWPLRRILQGEELSSSQPADIILQTLDKRTIHVSITGTPIRSQHGRIIGGVLVLRDVTQRREQERRTHEALASMLIMAEALVGIADSTTSEALAGKSNRDVFHRLLKLACDLLGYRSASAVTLDSQTGQLQPIDIYGFPSHYESHWWQHVSGVSLDDYLSPQQIAQLGAGQAINFHLSERRKPEAPTYGLQSVLLAPLRIGDRFIGVLSLDYEGSGRKYSPAEERAIASAVGKLTALLVEREYLVRERAEARARELAALETTRMMDDFIGIAAHELRTPMTAIKTSVQLARRQVRRILKQQNLLSEEMVELVASVQSFLTRTERQINTQMRMIRDLLDVSRIRADQLELQPENCNLAQVVRECAEDLRDMDAKRSFTLNLPGKQRIAVIADVDRLRQVIMNYLTNALKYSDASQPITLTVGLERDRVRVAVIDHGPGITKEQQSKIWERFYRDPDVEVRSGSAVGLGIGLHISRTIIEGLGGQVGLESQPGEGSTFWFILPLAR</sequence>
<keyword evidence="4" id="KW-0597">Phosphoprotein</keyword>
<comment type="caution">
    <text evidence="18">The sequence shown here is derived from an EMBL/GenBank/DDBJ whole genome shotgun (WGS) entry which is preliminary data.</text>
</comment>
<feature type="compositionally biased region" description="Basic and acidic residues" evidence="13">
    <location>
        <begin position="1"/>
        <end position="22"/>
    </location>
</feature>
<name>A0ABQ3UX33_9CHLR</name>
<dbReference type="InterPro" id="IPR038318">
    <property type="entry name" value="KdpD_sf"/>
</dbReference>
<dbReference type="InterPro" id="IPR035965">
    <property type="entry name" value="PAS-like_dom_sf"/>
</dbReference>
<dbReference type="InterPro" id="IPR003661">
    <property type="entry name" value="HisK_dim/P_dom"/>
</dbReference>
<evidence type="ECO:0000259" key="17">
    <source>
        <dbReference type="PROSITE" id="PS50113"/>
    </source>
</evidence>
<feature type="domain" description="PAC" evidence="17">
    <location>
        <begin position="275"/>
        <end position="327"/>
    </location>
</feature>
<feature type="transmembrane region" description="Helical" evidence="14">
    <location>
        <begin position="102"/>
        <end position="135"/>
    </location>
</feature>
<dbReference type="SUPFAM" id="SSF55781">
    <property type="entry name" value="GAF domain-like"/>
    <property type="match status" value="1"/>
</dbReference>
<evidence type="ECO:0000256" key="6">
    <source>
        <dbReference type="ARBA" id="ARBA00022692"/>
    </source>
</evidence>
<protein>
    <recommendedName>
        <fullName evidence="3">histidine kinase</fullName>
        <ecNumber evidence="3">2.7.13.3</ecNumber>
    </recommendedName>
</protein>
<evidence type="ECO:0000256" key="2">
    <source>
        <dbReference type="ARBA" id="ARBA00004141"/>
    </source>
</evidence>
<dbReference type="EC" id="2.7.13.3" evidence="3"/>
<dbReference type="InterPro" id="IPR036097">
    <property type="entry name" value="HisK_dim/P_sf"/>
</dbReference>
<dbReference type="PANTHER" id="PTHR43047:SF72">
    <property type="entry name" value="OSMOSENSING HISTIDINE PROTEIN KINASE SLN1"/>
    <property type="match status" value="1"/>
</dbReference>
<feature type="domain" description="Histidine kinase" evidence="15">
    <location>
        <begin position="529"/>
        <end position="762"/>
    </location>
</feature>
<dbReference type="SMART" id="SM00387">
    <property type="entry name" value="HATPase_c"/>
    <property type="match status" value="1"/>
</dbReference>
<dbReference type="InterPro" id="IPR004358">
    <property type="entry name" value="Sig_transdc_His_kin-like_C"/>
</dbReference>
<evidence type="ECO:0000256" key="9">
    <source>
        <dbReference type="ARBA" id="ARBA00022840"/>
    </source>
</evidence>
<dbReference type="InterPro" id="IPR003594">
    <property type="entry name" value="HATPase_dom"/>
</dbReference>
<dbReference type="SUPFAM" id="SSF55785">
    <property type="entry name" value="PYP-like sensor domain (PAS domain)"/>
    <property type="match status" value="1"/>
</dbReference>
<dbReference type="InterPro" id="IPR025201">
    <property type="entry name" value="KdpD_TM"/>
</dbReference>
<evidence type="ECO:0000256" key="13">
    <source>
        <dbReference type="SAM" id="MobiDB-lite"/>
    </source>
</evidence>
<dbReference type="SUPFAM" id="SSF47384">
    <property type="entry name" value="Homodimeric domain of signal transducing histidine kinase"/>
    <property type="match status" value="1"/>
</dbReference>
<dbReference type="Gene3D" id="1.20.120.620">
    <property type="entry name" value="Backbone structure of the membrane domain of e. Coli histidine kinase receptor kdpd"/>
    <property type="match status" value="1"/>
</dbReference>
<dbReference type="Gene3D" id="3.30.565.10">
    <property type="entry name" value="Histidine kinase-like ATPase, C-terminal domain"/>
    <property type="match status" value="1"/>
</dbReference>
<dbReference type="InterPro" id="IPR005467">
    <property type="entry name" value="His_kinase_dom"/>
</dbReference>
<dbReference type="Gene3D" id="3.30.450.20">
    <property type="entry name" value="PAS domain"/>
    <property type="match status" value="1"/>
</dbReference>
<keyword evidence="10 14" id="KW-1133">Transmembrane helix</keyword>
<evidence type="ECO:0000313" key="19">
    <source>
        <dbReference type="Proteomes" id="UP000654345"/>
    </source>
</evidence>
<comment type="catalytic activity">
    <reaction evidence="1">
        <text>ATP + protein L-histidine = ADP + protein N-phospho-L-histidine.</text>
        <dbReference type="EC" id="2.7.13.3"/>
    </reaction>
</comment>
<evidence type="ECO:0000259" key="16">
    <source>
        <dbReference type="PROSITE" id="PS50112"/>
    </source>
</evidence>
<dbReference type="SMART" id="SM00388">
    <property type="entry name" value="HisKA"/>
    <property type="match status" value="1"/>
</dbReference>
<organism evidence="18 19">
    <name type="scientific">Ktedonobacter robiniae</name>
    <dbReference type="NCBI Taxonomy" id="2778365"/>
    <lineage>
        <taxon>Bacteria</taxon>
        <taxon>Bacillati</taxon>
        <taxon>Chloroflexota</taxon>
        <taxon>Ktedonobacteria</taxon>
        <taxon>Ktedonobacterales</taxon>
        <taxon>Ktedonobacteraceae</taxon>
        <taxon>Ktedonobacter</taxon>
    </lineage>
</organism>
<evidence type="ECO:0000256" key="1">
    <source>
        <dbReference type="ARBA" id="ARBA00000085"/>
    </source>
</evidence>
<dbReference type="InterPro" id="IPR036890">
    <property type="entry name" value="HATPase_C_sf"/>
</dbReference>
<dbReference type="Gene3D" id="3.30.450.40">
    <property type="match status" value="1"/>
</dbReference>
<dbReference type="InterPro" id="IPR000014">
    <property type="entry name" value="PAS"/>
</dbReference>
<dbReference type="CDD" id="cd00082">
    <property type="entry name" value="HisKA"/>
    <property type="match status" value="1"/>
</dbReference>
<evidence type="ECO:0000313" key="18">
    <source>
        <dbReference type="EMBL" id="GHO57228.1"/>
    </source>
</evidence>
<dbReference type="Gene3D" id="1.10.287.130">
    <property type="match status" value="1"/>
</dbReference>
<gene>
    <name evidence="18" type="ORF">KSB_57030</name>
</gene>
<dbReference type="PANTHER" id="PTHR43047">
    <property type="entry name" value="TWO-COMPONENT HISTIDINE PROTEIN KINASE"/>
    <property type="match status" value="1"/>
</dbReference>
<keyword evidence="8" id="KW-0418">Kinase</keyword>
<evidence type="ECO:0000256" key="5">
    <source>
        <dbReference type="ARBA" id="ARBA00022679"/>
    </source>
</evidence>
<dbReference type="PROSITE" id="PS50113">
    <property type="entry name" value="PAC"/>
    <property type="match status" value="1"/>
</dbReference>
<dbReference type="PROSITE" id="PS50112">
    <property type="entry name" value="PAS"/>
    <property type="match status" value="1"/>
</dbReference>
<keyword evidence="7" id="KW-0547">Nucleotide-binding</keyword>
<evidence type="ECO:0000256" key="12">
    <source>
        <dbReference type="ARBA" id="ARBA00023136"/>
    </source>
</evidence>
<evidence type="ECO:0000256" key="7">
    <source>
        <dbReference type="ARBA" id="ARBA00022741"/>
    </source>
</evidence>